<gene>
    <name evidence="5" type="ORF">CCALI_00761</name>
</gene>
<feature type="domain" description="CBM6" evidence="4">
    <location>
        <begin position="450"/>
        <end position="573"/>
    </location>
</feature>
<dbReference type="InterPro" id="IPR006584">
    <property type="entry name" value="Cellulose-bd_IV"/>
</dbReference>
<dbReference type="InterPro" id="IPR001764">
    <property type="entry name" value="Glyco_hydro_3_N"/>
</dbReference>
<dbReference type="SUPFAM" id="SSF52279">
    <property type="entry name" value="Beta-D-glucan exohydrolase, C-terminal domain"/>
    <property type="match status" value="1"/>
</dbReference>
<dbReference type="KEGG" id="ccz:CCALI_00761"/>
<dbReference type="Pfam" id="PF00933">
    <property type="entry name" value="Glyco_hydro_3"/>
    <property type="match status" value="1"/>
</dbReference>
<dbReference type="GO" id="GO:0045493">
    <property type="term" value="P:xylan catabolic process"/>
    <property type="evidence" value="ECO:0007669"/>
    <property type="project" value="InterPro"/>
</dbReference>
<dbReference type="Gene3D" id="3.20.20.300">
    <property type="entry name" value="Glycoside hydrolase, family 3, N-terminal domain"/>
    <property type="match status" value="1"/>
</dbReference>
<dbReference type="SUPFAM" id="SSF49785">
    <property type="entry name" value="Galactose-binding domain-like"/>
    <property type="match status" value="1"/>
</dbReference>
<dbReference type="PROSITE" id="PS51175">
    <property type="entry name" value="CBM6"/>
    <property type="match status" value="1"/>
</dbReference>
<dbReference type="Gene3D" id="3.40.50.1700">
    <property type="entry name" value="Glycoside hydrolase family 3 C-terminal domain"/>
    <property type="match status" value="2"/>
</dbReference>
<evidence type="ECO:0000259" key="4">
    <source>
        <dbReference type="PROSITE" id="PS51175"/>
    </source>
</evidence>
<dbReference type="RefSeq" id="WP_016482146.1">
    <property type="nucleotide sequence ID" value="NC_021487.1"/>
</dbReference>
<dbReference type="PRINTS" id="PR00133">
    <property type="entry name" value="GLHYDRLASE3"/>
</dbReference>
<dbReference type="SMART" id="SM01217">
    <property type="entry name" value="Fn3_like"/>
    <property type="match status" value="1"/>
</dbReference>
<dbReference type="FunFam" id="2.60.40.10:FF:000495">
    <property type="entry name" value="Periplasmic beta-glucosidase"/>
    <property type="match status" value="1"/>
</dbReference>
<dbReference type="InterPro" id="IPR017853">
    <property type="entry name" value="GH"/>
</dbReference>
<dbReference type="GO" id="GO:0030246">
    <property type="term" value="F:carbohydrate binding"/>
    <property type="evidence" value="ECO:0007669"/>
    <property type="project" value="InterPro"/>
</dbReference>
<keyword evidence="6" id="KW-1185">Reference proteome</keyword>
<dbReference type="STRING" id="454171.CP488_00390"/>
<dbReference type="PANTHER" id="PTHR42721">
    <property type="entry name" value="SUGAR HYDROLASE-RELATED"/>
    <property type="match status" value="1"/>
</dbReference>
<dbReference type="SUPFAM" id="SSF51445">
    <property type="entry name" value="(Trans)glycosidases"/>
    <property type="match status" value="1"/>
</dbReference>
<keyword evidence="3 5" id="KW-0378">Hydrolase</keyword>
<dbReference type="InterPro" id="IPR013783">
    <property type="entry name" value="Ig-like_fold"/>
</dbReference>
<dbReference type="Pfam" id="PF14310">
    <property type="entry name" value="Fn3-like"/>
    <property type="match status" value="1"/>
</dbReference>
<dbReference type="PROSITE" id="PS51318">
    <property type="entry name" value="TAT"/>
    <property type="match status" value="1"/>
</dbReference>
<dbReference type="InterPro" id="IPR002772">
    <property type="entry name" value="Glyco_hydro_3_C"/>
</dbReference>
<sequence length="870" mass="95557">MGKTKRSLKVNRRDFFTLGAATLLAAISLPDGDLLAFAQKEREKDLVYGIRRERFEWAQKKAAALVAQMTREEKISQVGNNVPAIPRLGLPAYNYYSGEALHGLVRGGPVTSFPLPLALANTWNPELQYQVYTAVSDEARAYHNRDGVGLAYYSPQTINTAKDPRWGRIEETLGEDPHLMSLMAVQAVRGMQGDDPNYLKTVACAKHYIANETDNDRTAVSETVDPRSFWEYYVRPFYACVVDGKVFSVMGAYNAVNGIPCCADKNLLTGILRERWGFQGYVTSDCDAIYNIYDPHHYATSLAEACAMGIKAGCDLDCGDTYPRHLGEAFEQHLLEEADLDKAVTRLLTARFLFGDLDPEPRCPYNKIPFSVVDSPKHRALALEAARQSIVLLKNDGILPLDKTALKSVAVIGPTAAIAHLGGYSGAPFLRVSPLSGIAQALGIGIHFDEVYAYQAVRLEGGPQLESSVEQGGTDIGFIKNGSWVEFPATDFAGKNEIEVRVASDTQGGTIEIHLDRLNGPLLCTLQVPHTGGWQNWISLKAPINGVIGKHKLFFLFKGGDGYLLNVAWYRLNPPSPPETHNPNGIALTYQQGCTITGARNDTMFQKAVEAARQADVAIVVAGVNQEVDAEGHDRDDIRLTGAQHELIQAVYQANPKTILVLSTNAPVAVTWEQENLPAIVAAIFAGQAQGTAIADVLFGNYNPSGKLATTWYKSVEDLPDFHDFDITKRTYMYFEGEPLYPFGYGLSYTTFQIGNIQVSHPRLTSGGSITVSVDVTNIGKRAGTEVVQLYVRPPKSPVKRPNKQLVDFKRVELRPGETKRVELSLPYESPALWYWDVAQSKFVLQPGTVTLMVGNSSAHIAHTTTIELV</sequence>
<dbReference type="Pfam" id="PF01915">
    <property type="entry name" value="Glyco_hydro_3_C"/>
    <property type="match status" value="1"/>
</dbReference>
<evidence type="ECO:0000256" key="3">
    <source>
        <dbReference type="ARBA" id="ARBA00022801"/>
    </source>
</evidence>
<name>S0ET37_CHTCT</name>
<dbReference type="InterPro" id="IPR008979">
    <property type="entry name" value="Galactose-bd-like_sf"/>
</dbReference>
<keyword evidence="5" id="KW-0326">Glycosidase</keyword>
<dbReference type="InterPro" id="IPR036962">
    <property type="entry name" value="Glyco_hydro_3_N_sf"/>
</dbReference>
<dbReference type="InterPro" id="IPR044993">
    <property type="entry name" value="BXL"/>
</dbReference>
<proteinExistence type="inferred from homology"/>
<comment type="similarity">
    <text evidence="1">Belongs to the glycosyl hydrolase 3 family.</text>
</comment>
<dbReference type="GO" id="GO:0031222">
    <property type="term" value="P:arabinan catabolic process"/>
    <property type="evidence" value="ECO:0007669"/>
    <property type="project" value="TreeGrafter"/>
</dbReference>
<organism evidence="5 6">
    <name type="scientific">Chthonomonas calidirosea (strain DSM 23976 / ICMP 18418 / T49)</name>
    <dbReference type="NCBI Taxonomy" id="1303518"/>
    <lineage>
        <taxon>Bacteria</taxon>
        <taxon>Bacillati</taxon>
        <taxon>Armatimonadota</taxon>
        <taxon>Chthonomonadia</taxon>
        <taxon>Chthonomonadales</taxon>
        <taxon>Chthonomonadaceae</taxon>
        <taxon>Chthonomonas</taxon>
    </lineage>
</organism>
<keyword evidence="2" id="KW-0732">Signal</keyword>
<dbReference type="InParanoid" id="S0ET37"/>
<evidence type="ECO:0000313" key="6">
    <source>
        <dbReference type="Proteomes" id="UP000014227"/>
    </source>
</evidence>
<dbReference type="EMBL" id="HF951689">
    <property type="protein sequence ID" value="CCW34586.1"/>
    <property type="molecule type" value="Genomic_DNA"/>
</dbReference>
<dbReference type="InterPro" id="IPR006311">
    <property type="entry name" value="TAT_signal"/>
</dbReference>
<dbReference type="PATRIC" id="fig|1303518.3.peg.769"/>
<dbReference type="HOGENOM" id="CLU_004542_5_3_0"/>
<dbReference type="InterPro" id="IPR036881">
    <property type="entry name" value="Glyco_hydro_3_C_sf"/>
</dbReference>
<dbReference type="GO" id="GO:0009044">
    <property type="term" value="F:xylan 1,4-beta-xylosidase activity"/>
    <property type="evidence" value="ECO:0007669"/>
    <property type="project" value="InterPro"/>
</dbReference>
<dbReference type="InterPro" id="IPR026891">
    <property type="entry name" value="Fn3-like"/>
</dbReference>
<dbReference type="GO" id="GO:0008422">
    <property type="term" value="F:beta-glucosidase activity"/>
    <property type="evidence" value="ECO:0007669"/>
    <property type="project" value="UniProtKB-EC"/>
</dbReference>
<dbReference type="EC" id="3.2.1.21" evidence="5"/>
<dbReference type="eggNOG" id="COG1472">
    <property type="taxonomic scope" value="Bacteria"/>
</dbReference>
<dbReference type="CDD" id="cd04084">
    <property type="entry name" value="CBM6_xylanase-like"/>
    <property type="match status" value="1"/>
</dbReference>
<dbReference type="Proteomes" id="UP000014227">
    <property type="component" value="Chromosome I"/>
</dbReference>
<dbReference type="AlphaFoldDB" id="S0ET37"/>
<accession>S0ET37</accession>
<dbReference type="GO" id="GO:0046556">
    <property type="term" value="F:alpha-L-arabinofuranosidase activity"/>
    <property type="evidence" value="ECO:0007669"/>
    <property type="project" value="TreeGrafter"/>
</dbReference>
<dbReference type="InterPro" id="IPR005084">
    <property type="entry name" value="CBM6"/>
</dbReference>
<protein>
    <submittedName>
        <fullName evidence="5">Beta-glucosidase-related glycosidases</fullName>
        <ecNumber evidence="5">3.2.1.21</ecNumber>
    </submittedName>
</protein>
<dbReference type="SMART" id="SM00606">
    <property type="entry name" value="CBD_IV"/>
    <property type="match status" value="1"/>
</dbReference>
<reference evidence="6" key="1">
    <citation type="submission" date="2013-03" db="EMBL/GenBank/DDBJ databases">
        <title>Genome sequence of Chthonomonas calidirosea, the first sequenced genome from the Armatimonadetes phylum (formally candidate division OP10).</title>
        <authorList>
            <person name="Lee K.C.Y."/>
            <person name="Morgan X.C."/>
            <person name="Dunfield P.F."/>
            <person name="Tamas I."/>
            <person name="Houghton K.M."/>
            <person name="Vyssotski M."/>
            <person name="Ryan J.L.J."/>
            <person name="Lagutin K."/>
            <person name="McDonald I.R."/>
            <person name="Stott M.B."/>
        </authorList>
    </citation>
    <scope>NUCLEOTIDE SEQUENCE [LARGE SCALE GENOMIC DNA]</scope>
    <source>
        <strain evidence="6">DSM 23976 / ICMP 18418 / T49</strain>
    </source>
</reference>
<evidence type="ECO:0000256" key="2">
    <source>
        <dbReference type="ARBA" id="ARBA00022729"/>
    </source>
</evidence>
<dbReference type="Gene3D" id="2.60.40.10">
    <property type="entry name" value="Immunoglobulins"/>
    <property type="match status" value="1"/>
</dbReference>
<dbReference type="Pfam" id="PF03422">
    <property type="entry name" value="CBM_6"/>
    <property type="match status" value="1"/>
</dbReference>
<evidence type="ECO:0000313" key="5">
    <source>
        <dbReference type="EMBL" id="CCW34586.1"/>
    </source>
</evidence>
<evidence type="ECO:0000256" key="1">
    <source>
        <dbReference type="ARBA" id="ARBA00005336"/>
    </source>
</evidence>
<dbReference type="PANTHER" id="PTHR42721:SF3">
    <property type="entry name" value="BETA-D-XYLOSIDASE 5-RELATED"/>
    <property type="match status" value="1"/>
</dbReference>
<dbReference type="Gene3D" id="2.60.120.260">
    <property type="entry name" value="Galactose-binding domain-like"/>
    <property type="match status" value="1"/>
</dbReference>